<dbReference type="Pfam" id="PF00230">
    <property type="entry name" value="MIP"/>
    <property type="match status" value="1"/>
</dbReference>
<feature type="transmembrane region" description="Helical" evidence="9">
    <location>
        <begin position="54"/>
        <end position="72"/>
    </location>
</feature>
<reference evidence="10" key="1">
    <citation type="submission" date="2014-11" db="EMBL/GenBank/DDBJ databases">
        <title>Two distinct roles of the yorkie/yap gene during homeostasis in the planarian Dugesia japonica.</title>
        <authorList>
            <person name="Umesono Y."/>
            <person name="Hwang B."/>
            <person name="An Y."/>
            <person name="Agata K."/>
        </authorList>
    </citation>
    <scope>NUCLEOTIDE SEQUENCE</scope>
    <source>
        <tissue evidence="10">Whole body</tissue>
    </source>
</reference>
<feature type="transmembrane region" description="Helical" evidence="9">
    <location>
        <begin position="141"/>
        <end position="162"/>
    </location>
</feature>
<dbReference type="CDD" id="cd00333">
    <property type="entry name" value="MIP"/>
    <property type="match status" value="1"/>
</dbReference>
<dbReference type="InterPro" id="IPR022357">
    <property type="entry name" value="MIP_CS"/>
</dbReference>
<feature type="transmembrane region" description="Helical" evidence="9">
    <location>
        <begin position="27"/>
        <end position="48"/>
    </location>
</feature>
<evidence type="ECO:0000313" key="10">
    <source>
        <dbReference type="EMBL" id="BAR88202.1"/>
    </source>
</evidence>
<keyword evidence="6 9" id="KW-1133">Transmembrane helix</keyword>
<dbReference type="EMBL" id="LC012043">
    <property type="protein sequence ID" value="BAR88202.1"/>
    <property type="molecule type" value="mRNA"/>
</dbReference>
<keyword evidence="5 8" id="KW-0812">Transmembrane</keyword>
<keyword evidence="7 9" id="KW-0472">Membrane</keyword>
<proteinExistence type="evidence at transcript level"/>
<dbReference type="InterPro" id="IPR034294">
    <property type="entry name" value="Aquaporin_transptr"/>
</dbReference>
<evidence type="ECO:0000256" key="9">
    <source>
        <dbReference type="SAM" id="Phobius"/>
    </source>
</evidence>
<dbReference type="PROSITE" id="PS00221">
    <property type="entry name" value="MIP"/>
    <property type="match status" value="1"/>
</dbReference>
<organism evidence="10">
    <name type="scientific">Dugesia japonica</name>
    <name type="common">Planarian</name>
    <dbReference type="NCBI Taxonomy" id="6161"/>
    <lineage>
        <taxon>Eukaryota</taxon>
        <taxon>Metazoa</taxon>
        <taxon>Spiralia</taxon>
        <taxon>Lophotrochozoa</taxon>
        <taxon>Platyhelminthes</taxon>
        <taxon>Rhabditophora</taxon>
        <taxon>Seriata</taxon>
        <taxon>Tricladida</taxon>
        <taxon>Continenticola</taxon>
        <taxon>Geoplanoidea</taxon>
        <taxon>Dugesiidae</taxon>
        <taxon>Dugesia</taxon>
    </lineage>
</organism>
<dbReference type="AlphaFoldDB" id="A0A0G4DC26"/>
<dbReference type="SUPFAM" id="SSF81338">
    <property type="entry name" value="Aquaporin-like"/>
    <property type="match status" value="1"/>
</dbReference>
<dbReference type="GO" id="GO:0005886">
    <property type="term" value="C:plasma membrane"/>
    <property type="evidence" value="ECO:0007669"/>
    <property type="project" value="UniProtKB-SubCell"/>
</dbReference>
<dbReference type="PANTHER" id="PTHR19139:SF199">
    <property type="entry name" value="MIP17260P"/>
    <property type="match status" value="1"/>
</dbReference>
<evidence type="ECO:0000256" key="8">
    <source>
        <dbReference type="RuleBase" id="RU000477"/>
    </source>
</evidence>
<dbReference type="PRINTS" id="PR00783">
    <property type="entry name" value="MINTRINSICP"/>
</dbReference>
<dbReference type="GO" id="GO:0015250">
    <property type="term" value="F:water channel activity"/>
    <property type="evidence" value="ECO:0007669"/>
    <property type="project" value="TreeGrafter"/>
</dbReference>
<dbReference type="Gene3D" id="1.20.1080.10">
    <property type="entry name" value="Glycerol uptake facilitator protein"/>
    <property type="match status" value="1"/>
</dbReference>
<feature type="transmembrane region" description="Helical" evidence="9">
    <location>
        <begin position="174"/>
        <end position="195"/>
    </location>
</feature>
<evidence type="ECO:0000256" key="5">
    <source>
        <dbReference type="ARBA" id="ARBA00022692"/>
    </source>
</evidence>
<dbReference type="PANTHER" id="PTHR19139">
    <property type="entry name" value="AQUAPORIN TRANSPORTER"/>
    <property type="match status" value="1"/>
</dbReference>
<evidence type="ECO:0000256" key="3">
    <source>
        <dbReference type="ARBA" id="ARBA00022448"/>
    </source>
</evidence>
<evidence type="ECO:0000256" key="1">
    <source>
        <dbReference type="ARBA" id="ARBA00004651"/>
    </source>
</evidence>
<accession>A0A0G4DC26</accession>
<protein>
    <submittedName>
        <fullName evidence="10">Aquaporin</fullName>
    </submittedName>
</protein>
<dbReference type="InterPro" id="IPR023271">
    <property type="entry name" value="Aquaporin-like"/>
</dbReference>
<evidence type="ECO:0000256" key="6">
    <source>
        <dbReference type="ARBA" id="ARBA00022989"/>
    </source>
</evidence>
<keyword evidence="4" id="KW-1003">Cell membrane</keyword>
<dbReference type="InterPro" id="IPR000425">
    <property type="entry name" value="MIP"/>
</dbReference>
<sequence>MMSESKCNFLVKLRIWSSLQDITTRNFWTALFAECCGTFILVFIGLGACYSNGGLVGAALAFGLGGSIGIYVSGPISGGNINPAVSIGLLIARQISFIRCMLYMLFQVIGALLAAKCISIMTYETFNKTHGISHPSVPWDKALFCEIVISFILVFTVMRMCVEKSRSEVERGLAALLIGISIVVGILCGGNISGGSMNPARTLGPAIVNNKLNNVWIYIAGPLIGGILAGLVQQLLFTSELSKDYLFDYLTNPKFNMEEEYKKYEERKRYEEFKKMEERKKYEEFKKYQECKNYAESLEAKADSVKTSRSEEKVKLTDMAELC</sequence>
<evidence type="ECO:0000256" key="2">
    <source>
        <dbReference type="ARBA" id="ARBA00006175"/>
    </source>
</evidence>
<feature type="transmembrane region" description="Helical" evidence="9">
    <location>
        <begin position="215"/>
        <end position="237"/>
    </location>
</feature>
<comment type="similarity">
    <text evidence="2 8">Belongs to the MIP/aquaporin (TC 1.A.8) family.</text>
</comment>
<comment type="subcellular location">
    <subcellularLocation>
        <location evidence="1">Cell membrane</location>
        <topology evidence="1">Multi-pass membrane protein</topology>
    </subcellularLocation>
</comment>
<name>A0A0G4DC26_DUGJA</name>
<feature type="transmembrane region" description="Helical" evidence="9">
    <location>
        <begin position="100"/>
        <end position="121"/>
    </location>
</feature>
<evidence type="ECO:0000256" key="4">
    <source>
        <dbReference type="ARBA" id="ARBA00022475"/>
    </source>
</evidence>
<evidence type="ECO:0000256" key="7">
    <source>
        <dbReference type="ARBA" id="ARBA00023136"/>
    </source>
</evidence>
<keyword evidence="3 8" id="KW-0813">Transport</keyword>